<proteinExistence type="predicted"/>
<evidence type="ECO:0000313" key="2">
    <source>
        <dbReference type="EMBL" id="CAL1377264.1"/>
    </source>
</evidence>
<keyword evidence="1" id="KW-1133">Transmembrane helix</keyword>
<keyword evidence="3" id="KW-1185">Reference proteome</keyword>
<reference evidence="2 3" key="1">
    <citation type="submission" date="2024-04" db="EMBL/GenBank/DDBJ databases">
        <authorList>
            <person name="Fracassetti M."/>
        </authorList>
    </citation>
    <scope>NUCLEOTIDE SEQUENCE [LARGE SCALE GENOMIC DNA]</scope>
</reference>
<sequence>MFFSDGAKADRDRRIVDGFWVASAYLVGCLAWGRRIFIQVIGWTVSLWFIVVERCQLAYLGRKMLRRVFGYIVVSESLKNRSNQMMFHQVFGAKVTLCPLFLKMDKWEEGDAMLSDEG</sequence>
<accession>A0AAV2DUT9</accession>
<protein>
    <submittedName>
        <fullName evidence="2">Uncharacterized protein</fullName>
    </submittedName>
</protein>
<dbReference type="Proteomes" id="UP001497516">
    <property type="component" value="Chromosome 3"/>
</dbReference>
<keyword evidence="1" id="KW-0812">Transmembrane</keyword>
<feature type="transmembrane region" description="Helical" evidence="1">
    <location>
        <begin position="40"/>
        <end position="60"/>
    </location>
</feature>
<dbReference type="AlphaFoldDB" id="A0AAV2DUT9"/>
<organism evidence="2 3">
    <name type="scientific">Linum trigynum</name>
    <dbReference type="NCBI Taxonomy" id="586398"/>
    <lineage>
        <taxon>Eukaryota</taxon>
        <taxon>Viridiplantae</taxon>
        <taxon>Streptophyta</taxon>
        <taxon>Embryophyta</taxon>
        <taxon>Tracheophyta</taxon>
        <taxon>Spermatophyta</taxon>
        <taxon>Magnoliopsida</taxon>
        <taxon>eudicotyledons</taxon>
        <taxon>Gunneridae</taxon>
        <taxon>Pentapetalae</taxon>
        <taxon>rosids</taxon>
        <taxon>fabids</taxon>
        <taxon>Malpighiales</taxon>
        <taxon>Linaceae</taxon>
        <taxon>Linum</taxon>
    </lineage>
</organism>
<keyword evidence="1" id="KW-0472">Membrane</keyword>
<dbReference type="EMBL" id="OZ034816">
    <property type="protein sequence ID" value="CAL1377264.1"/>
    <property type="molecule type" value="Genomic_DNA"/>
</dbReference>
<gene>
    <name evidence="2" type="ORF">LTRI10_LOCUS18926</name>
</gene>
<evidence type="ECO:0000313" key="3">
    <source>
        <dbReference type="Proteomes" id="UP001497516"/>
    </source>
</evidence>
<name>A0AAV2DUT9_9ROSI</name>
<evidence type="ECO:0000256" key="1">
    <source>
        <dbReference type="SAM" id="Phobius"/>
    </source>
</evidence>